<sequence>MAPDNEKGRGAVLENDIQSYMTGGLGNTINGSEYFSNLPISQVYYCTAGQKTPLWLHYSNLGYAE</sequence>
<dbReference type="EMBL" id="GBXM01053508">
    <property type="protein sequence ID" value="JAH55069.1"/>
    <property type="molecule type" value="Transcribed_RNA"/>
</dbReference>
<reference evidence="1" key="1">
    <citation type="submission" date="2014-11" db="EMBL/GenBank/DDBJ databases">
        <authorList>
            <person name="Amaro Gonzalez C."/>
        </authorList>
    </citation>
    <scope>NUCLEOTIDE SEQUENCE</scope>
</reference>
<dbReference type="AlphaFoldDB" id="A0A0E9TMZ8"/>
<proteinExistence type="predicted"/>
<organism evidence="1">
    <name type="scientific">Anguilla anguilla</name>
    <name type="common">European freshwater eel</name>
    <name type="synonym">Muraena anguilla</name>
    <dbReference type="NCBI Taxonomy" id="7936"/>
    <lineage>
        <taxon>Eukaryota</taxon>
        <taxon>Metazoa</taxon>
        <taxon>Chordata</taxon>
        <taxon>Craniata</taxon>
        <taxon>Vertebrata</taxon>
        <taxon>Euteleostomi</taxon>
        <taxon>Actinopterygii</taxon>
        <taxon>Neopterygii</taxon>
        <taxon>Teleostei</taxon>
        <taxon>Anguilliformes</taxon>
        <taxon>Anguillidae</taxon>
        <taxon>Anguilla</taxon>
    </lineage>
</organism>
<protein>
    <submittedName>
        <fullName evidence="1">Uncharacterized protein</fullName>
    </submittedName>
</protein>
<accession>A0A0E9TMZ8</accession>
<name>A0A0E9TMZ8_ANGAN</name>
<reference evidence="1" key="2">
    <citation type="journal article" date="2015" name="Fish Shellfish Immunol.">
        <title>Early steps in the European eel (Anguilla anguilla)-Vibrio vulnificus interaction in the gills: Role of the RtxA13 toxin.</title>
        <authorList>
            <person name="Callol A."/>
            <person name="Pajuelo D."/>
            <person name="Ebbesson L."/>
            <person name="Teles M."/>
            <person name="MacKenzie S."/>
            <person name="Amaro C."/>
        </authorList>
    </citation>
    <scope>NUCLEOTIDE SEQUENCE</scope>
</reference>
<evidence type="ECO:0000313" key="1">
    <source>
        <dbReference type="EMBL" id="JAH55069.1"/>
    </source>
</evidence>